<dbReference type="PANTHER" id="PTHR30489:SF0">
    <property type="entry name" value="LIPOPROTEIN-RELEASING SYSTEM TRANSMEMBRANE PROTEIN LOLE"/>
    <property type="match status" value="1"/>
</dbReference>
<dbReference type="GO" id="GO:0098797">
    <property type="term" value="C:plasma membrane protein complex"/>
    <property type="evidence" value="ECO:0007669"/>
    <property type="project" value="TreeGrafter"/>
</dbReference>
<keyword evidence="4 7" id="KW-0812">Transmembrane</keyword>
<evidence type="ECO:0000256" key="7">
    <source>
        <dbReference type="SAM" id="Phobius"/>
    </source>
</evidence>
<feature type="transmembrane region" description="Helical" evidence="7">
    <location>
        <begin position="370"/>
        <end position="390"/>
    </location>
</feature>
<evidence type="ECO:0000256" key="5">
    <source>
        <dbReference type="ARBA" id="ARBA00022989"/>
    </source>
</evidence>
<keyword evidence="6 7" id="KW-0472">Membrane</keyword>
<keyword evidence="3" id="KW-1003">Cell membrane</keyword>
<dbReference type="InterPro" id="IPR003838">
    <property type="entry name" value="ABC3_permease_C"/>
</dbReference>
<dbReference type="Proteomes" id="UP000199670">
    <property type="component" value="Unassembled WGS sequence"/>
</dbReference>
<dbReference type="GO" id="GO:0044874">
    <property type="term" value="P:lipoprotein localization to outer membrane"/>
    <property type="evidence" value="ECO:0007669"/>
    <property type="project" value="TreeGrafter"/>
</dbReference>
<gene>
    <name evidence="9" type="ORF">GA0061081_10553</name>
</gene>
<sequence length="407" mass="45455">MTKAISKWLLVTRLSLADLWYDKKVSFCIIASVISVITPLLLLFSLKYGVVSQLREQLLSDPQNLEIKIVGNLQLKDEMFEWIKQQPETAFVIPLTRSLNTQADLMKDASHFVNNAEIIPTAKDDPITKNLPLPNNKKQILLSSLSAEKMQVTMGSRVKMVITRQLDGKLEKGMTQLEVVGIIPENRYSRAAAFVSLDLLIEMENYYDGYQSDVFVTSTGQLNPPHHTSFARARIYANSLDNVAPLAFKLREKHIETRTEANAIENMQAIDRVLNFIFSVIAITAVLGCVLSFTGAFLSNIERKRKDIAFMRLLGFRSKGIMLYLINQAMILSCFAFIISCGLFAVGNCAFNLVLGKNLLSQSVVSQLQFYHLIIAFLLTLFISAGIVVIGGRGAIQIQPAESLREA</sequence>
<comment type="subcellular location">
    <subcellularLocation>
        <location evidence="1">Cell membrane</location>
        <topology evidence="1">Multi-pass membrane protein</topology>
    </subcellularLocation>
</comment>
<protein>
    <submittedName>
        <fullName evidence="9">Putative ABC transport system permease protein</fullName>
    </submittedName>
</protein>
<dbReference type="STRING" id="1798182.GA0061081_10553"/>
<keyword evidence="5 7" id="KW-1133">Transmembrane helix</keyword>
<feature type="domain" description="ABC3 transporter permease C-terminal" evidence="8">
    <location>
        <begin position="280"/>
        <end position="400"/>
    </location>
</feature>
<organism evidence="9 10">
    <name type="scientific">Gilliamella bombicola</name>
    <dbReference type="NCBI Taxonomy" id="1798182"/>
    <lineage>
        <taxon>Bacteria</taxon>
        <taxon>Pseudomonadati</taxon>
        <taxon>Pseudomonadota</taxon>
        <taxon>Gammaproteobacteria</taxon>
        <taxon>Orbales</taxon>
        <taxon>Orbaceae</taxon>
        <taxon>Gilliamella</taxon>
    </lineage>
</organism>
<dbReference type="OrthoDB" id="5410375at2"/>
<reference evidence="10" key="1">
    <citation type="submission" date="2016-08" db="EMBL/GenBank/DDBJ databases">
        <authorList>
            <person name="Varghese N."/>
            <person name="Submissions Spin"/>
        </authorList>
    </citation>
    <scope>NUCLEOTIDE SEQUENCE [LARGE SCALE GENOMIC DNA]</scope>
    <source>
        <strain evidence="10">R-53248</strain>
    </source>
</reference>
<name>A0A1C4BNM4_9GAMM</name>
<feature type="transmembrane region" description="Helical" evidence="7">
    <location>
        <begin position="25"/>
        <end position="46"/>
    </location>
</feature>
<feature type="transmembrane region" description="Helical" evidence="7">
    <location>
        <begin position="322"/>
        <end position="355"/>
    </location>
</feature>
<evidence type="ECO:0000256" key="3">
    <source>
        <dbReference type="ARBA" id="ARBA00022475"/>
    </source>
</evidence>
<dbReference type="EMBL" id="FMAQ01000005">
    <property type="protein sequence ID" value="SCC08477.1"/>
    <property type="molecule type" value="Genomic_DNA"/>
</dbReference>
<keyword evidence="10" id="KW-1185">Reference proteome</keyword>
<evidence type="ECO:0000256" key="6">
    <source>
        <dbReference type="ARBA" id="ARBA00023136"/>
    </source>
</evidence>
<dbReference type="Pfam" id="PF02687">
    <property type="entry name" value="FtsX"/>
    <property type="match status" value="1"/>
</dbReference>
<dbReference type="InterPro" id="IPR051447">
    <property type="entry name" value="Lipoprotein-release_system"/>
</dbReference>
<evidence type="ECO:0000256" key="2">
    <source>
        <dbReference type="ARBA" id="ARBA00005236"/>
    </source>
</evidence>
<dbReference type="AlphaFoldDB" id="A0A1C4BNM4"/>
<evidence type="ECO:0000313" key="9">
    <source>
        <dbReference type="EMBL" id="SCC08477.1"/>
    </source>
</evidence>
<dbReference type="RefSeq" id="WP_091348365.1">
    <property type="nucleotide sequence ID" value="NZ_FMAQ01000005.1"/>
</dbReference>
<evidence type="ECO:0000256" key="1">
    <source>
        <dbReference type="ARBA" id="ARBA00004651"/>
    </source>
</evidence>
<evidence type="ECO:0000256" key="4">
    <source>
        <dbReference type="ARBA" id="ARBA00022692"/>
    </source>
</evidence>
<proteinExistence type="inferred from homology"/>
<feature type="transmembrane region" description="Helical" evidence="7">
    <location>
        <begin position="276"/>
        <end position="301"/>
    </location>
</feature>
<dbReference type="PANTHER" id="PTHR30489">
    <property type="entry name" value="LIPOPROTEIN-RELEASING SYSTEM TRANSMEMBRANE PROTEIN LOLE"/>
    <property type="match status" value="1"/>
</dbReference>
<evidence type="ECO:0000313" key="10">
    <source>
        <dbReference type="Proteomes" id="UP000199670"/>
    </source>
</evidence>
<accession>A0A1C4BNM4</accession>
<evidence type="ECO:0000259" key="8">
    <source>
        <dbReference type="Pfam" id="PF02687"/>
    </source>
</evidence>
<comment type="similarity">
    <text evidence="2">Belongs to the ABC-4 integral membrane protein family. LolC/E subfamily.</text>
</comment>